<protein>
    <submittedName>
        <fullName evidence="1">Uncharacterized protein</fullName>
    </submittedName>
</protein>
<gene>
    <name evidence="1" type="ORF">Q4Q35_03980</name>
</gene>
<evidence type="ECO:0000313" key="2">
    <source>
        <dbReference type="Proteomes" id="UP001176883"/>
    </source>
</evidence>
<name>A0ABT8W759_9FLAO</name>
<keyword evidence="2" id="KW-1185">Reference proteome</keyword>
<dbReference type="RefSeq" id="WP_303276642.1">
    <property type="nucleotide sequence ID" value="NZ_JAUOEK010000056.1"/>
</dbReference>
<organism evidence="1 2">
    <name type="scientific">Flavivirga aquimarina</name>
    <dbReference type="NCBI Taxonomy" id="2027862"/>
    <lineage>
        <taxon>Bacteria</taxon>
        <taxon>Pseudomonadati</taxon>
        <taxon>Bacteroidota</taxon>
        <taxon>Flavobacteriia</taxon>
        <taxon>Flavobacteriales</taxon>
        <taxon>Flavobacteriaceae</taxon>
        <taxon>Flavivirga</taxon>
    </lineage>
</organism>
<evidence type="ECO:0000313" key="1">
    <source>
        <dbReference type="EMBL" id="MDO5968957.1"/>
    </source>
</evidence>
<sequence length="336" mass="38471">MNLQHWFTLEMLHEYFDNNVCTVFKLIPMVSTQRVMKNYNIHINKLKNQYLGYIGVSPSTNSWEELQTIDDLYFQLINTDQEFDNYTDLALPKEEGTLLYLTNPLQDANEQAIITNRYLPVQSLFFQVKVPQGQPVSVVIKNSKGEDVFNQLTIENQPSISININVFGTGVYELWIAGKLSQTFIGTSEKIEDKCYGILHLQMASILAALKENNPPLLKANFIARSTYWQYAVVVSQDKKITIQDISIESVNDEQYSGPVKKTIGTEEANLFTSPDIIKLHQRARASPLLKMLYKNDFSDTVMELDIKMPVPKPSVIITKKENNEDVFYSQTIIHV</sequence>
<accession>A0ABT8W759</accession>
<reference evidence="1" key="1">
    <citation type="submission" date="2023-07" db="EMBL/GenBank/DDBJ databases">
        <title>Two novel species in the genus Flavivirga.</title>
        <authorList>
            <person name="Kwon K."/>
        </authorList>
    </citation>
    <scope>NUCLEOTIDE SEQUENCE</scope>
    <source>
        <strain evidence="1">KCTC 52353</strain>
    </source>
</reference>
<comment type="caution">
    <text evidence="1">The sequence shown here is derived from an EMBL/GenBank/DDBJ whole genome shotgun (WGS) entry which is preliminary data.</text>
</comment>
<dbReference type="EMBL" id="JAUOEK010000056">
    <property type="protein sequence ID" value="MDO5968957.1"/>
    <property type="molecule type" value="Genomic_DNA"/>
</dbReference>
<dbReference type="Proteomes" id="UP001176883">
    <property type="component" value="Unassembled WGS sequence"/>
</dbReference>
<proteinExistence type="predicted"/>